<dbReference type="Pfam" id="PF12796">
    <property type="entry name" value="Ank_2"/>
    <property type="match status" value="1"/>
</dbReference>
<organism evidence="8 9">
    <name type="scientific">Dacryopinax primogenitus (strain DJM 731)</name>
    <name type="common">Brown rot fungus</name>
    <dbReference type="NCBI Taxonomy" id="1858805"/>
    <lineage>
        <taxon>Eukaryota</taxon>
        <taxon>Fungi</taxon>
        <taxon>Dikarya</taxon>
        <taxon>Basidiomycota</taxon>
        <taxon>Agaricomycotina</taxon>
        <taxon>Dacrymycetes</taxon>
        <taxon>Dacrymycetales</taxon>
        <taxon>Dacrymycetaceae</taxon>
        <taxon>Dacryopinax</taxon>
    </lineage>
</organism>
<dbReference type="OMA" id="PDGAMYH"/>
<dbReference type="PROSITE" id="PS50088">
    <property type="entry name" value="ANK_REPEAT"/>
    <property type="match status" value="4"/>
</dbReference>
<dbReference type="GeneID" id="63691107"/>
<proteinExistence type="predicted"/>
<evidence type="ECO:0000256" key="5">
    <source>
        <dbReference type="PROSITE-ProRule" id="PRU00091"/>
    </source>
</evidence>
<dbReference type="SUPFAM" id="SSF48403">
    <property type="entry name" value="Ankyrin repeat"/>
    <property type="match status" value="1"/>
</dbReference>
<dbReference type="AlphaFoldDB" id="M5G8J3"/>
<feature type="region of interest" description="Disordered" evidence="6">
    <location>
        <begin position="1"/>
        <end position="68"/>
    </location>
</feature>
<dbReference type="InterPro" id="IPR002110">
    <property type="entry name" value="Ankyrin_rpt"/>
</dbReference>
<feature type="region of interest" description="Disordered" evidence="6">
    <location>
        <begin position="647"/>
        <end position="692"/>
    </location>
</feature>
<keyword evidence="4" id="KW-0040">ANK repeat</keyword>
<dbReference type="InterPro" id="IPR036770">
    <property type="entry name" value="Ankyrin_rpt-contain_sf"/>
</dbReference>
<protein>
    <submittedName>
        <fullName evidence="8">Ankyrin</fullName>
    </submittedName>
</protein>
<dbReference type="InterPro" id="IPR017455">
    <property type="entry name" value="Znf_FYVE-rel"/>
</dbReference>
<feature type="repeat" description="ANK" evidence="4">
    <location>
        <begin position="193"/>
        <end position="225"/>
    </location>
</feature>
<dbReference type="InterPro" id="IPR000306">
    <property type="entry name" value="Znf_FYVE"/>
</dbReference>
<reference evidence="8 9" key="1">
    <citation type="journal article" date="2012" name="Science">
        <title>The Paleozoic origin of enzymatic lignin decomposition reconstructed from 31 fungal genomes.</title>
        <authorList>
            <person name="Floudas D."/>
            <person name="Binder M."/>
            <person name="Riley R."/>
            <person name="Barry K."/>
            <person name="Blanchette R.A."/>
            <person name="Henrissat B."/>
            <person name="Martinez A.T."/>
            <person name="Otillar R."/>
            <person name="Spatafora J.W."/>
            <person name="Yadav J.S."/>
            <person name="Aerts A."/>
            <person name="Benoit I."/>
            <person name="Boyd A."/>
            <person name="Carlson A."/>
            <person name="Copeland A."/>
            <person name="Coutinho P.M."/>
            <person name="de Vries R.P."/>
            <person name="Ferreira P."/>
            <person name="Findley K."/>
            <person name="Foster B."/>
            <person name="Gaskell J."/>
            <person name="Glotzer D."/>
            <person name="Gorecki P."/>
            <person name="Heitman J."/>
            <person name="Hesse C."/>
            <person name="Hori C."/>
            <person name="Igarashi K."/>
            <person name="Jurgens J.A."/>
            <person name="Kallen N."/>
            <person name="Kersten P."/>
            <person name="Kohler A."/>
            <person name="Kuees U."/>
            <person name="Kumar T.K.A."/>
            <person name="Kuo A."/>
            <person name="LaButti K."/>
            <person name="Larrondo L.F."/>
            <person name="Lindquist E."/>
            <person name="Ling A."/>
            <person name="Lombard V."/>
            <person name="Lucas S."/>
            <person name="Lundell T."/>
            <person name="Martin R."/>
            <person name="McLaughlin D.J."/>
            <person name="Morgenstern I."/>
            <person name="Morin E."/>
            <person name="Murat C."/>
            <person name="Nagy L.G."/>
            <person name="Nolan M."/>
            <person name="Ohm R.A."/>
            <person name="Patyshakuliyeva A."/>
            <person name="Rokas A."/>
            <person name="Ruiz-Duenas F.J."/>
            <person name="Sabat G."/>
            <person name="Salamov A."/>
            <person name="Samejima M."/>
            <person name="Schmutz J."/>
            <person name="Slot J.C."/>
            <person name="St John F."/>
            <person name="Stenlid J."/>
            <person name="Sun H."/>
            <person name="Sun S."/>
            <person name="Syed K."/>
            <person name="Tsang A."/>
            <person name="Wiebenga A."/>
            <person name="Young D."/>
            <person name="Pisabarro A."/>
            <person name="Eastwood D.C."/>
            <person name="Martin F."/>
            <person name="Cullen D."/>
            <person name="Grigoriev I.V."/>
            <person name="Hibbett D.S."/>
        </authorList>
    </citation>
    <scope>NUCLEOTIDE SEQUENCE [LARGE SCALE GENOMIC DNA]</scope>
    <source>
        <strain evidence="8 9">DJM-731 SS1</strain>
    </source>
</reference>
<feature type="repeat" description="ANK" evidence="4">
    <location>
        <begin position="157"/>
        <end position="180"/>
    </location>
</feature>
<feature type="repeat" description="ANK" evidence="4">
    <location>
        <begin position="239"/>
        <end position="272"/>
    </location>
</feature>
<feature type="compositionally biased region" description="Acidic residues" evidence="6">
    <location>
        <begin position="11"/>
        <end position="20"/>
    </location>
</feature>
<evidence type="ECO:0000259" key="7">
    <source>
        <dbReference type="PROSITE" id="PS50178"/>
    </source>
</evidence>
<evidence type="ECO:0000313" key="9">
    <source>
        <dbReference type="Proteomes" id="UP000030653"/>
    </source>
</evidence>
<evidence type="ECO:0000256" key="6">
    <source>
        <dbReference type="SAM" id="MobiDB-lite"/>
    </source>
</evidence>
<dbReference type="PANTHER" id="PTHR24120">
    <property type="entry name" value="GH07239P"/>
    <property type="match status" value="1"/>
</dbReference>
<gene>
    <name evidence="8" type="ORF">DACRYDRAFT_74030</name>
</gene>
<dbReference type="HOGENOM" id="CLU_006668_0_0_1"/>
<dbReference type="EMBL" id="JH795855">
    <property type="protein sequence ID" value="EJU06536.1"/>
    <property type="molecule type" value="Genomic_DNA"/>
</dbReference>
<evidence type="ECO:0000256" key="4">
    <source>
        <dbReference type="PROSITE-ProRule" id="PRU00023"/>
    </source>
</evidence>
<dbReference type="SMART" id="SM00248">
    <property type="entry name" value="ANK"/>
    <property type="match status" value="4"/>
</dbReference>
<dbReference type="Gene3D" id="1.25.40.20">
    <property type="entry name" value="Ankyrin repeat-containing domain"/>
    <property type="match status" value="2"/>
</dbReference>
<feature type="repeat" description="ANK" evidence="4">
    <location>
        <begin position="119"/>
        <end position="156"/>
    </location>
</feature>
<name>M5G8J3_DACPD</name>
<dbReference type="Pfam" id="PF13857">
    <property type="entry name" value="Ank_5"/>
    <property type="match status" value="1"/>
</dbReference>
<evidence type="ECO:0000256" key="3">
    <source>
        <dbReference type="ARBA" id="ARBA00022833"/>
    </source>
</evidence>
<dbReference type="RefSeq" id="XP_040633430.1">
    <property type="nucleotide sequence ID" value="XM_040776045.1"/>
</dbReference>
<dbReference type="InterPro" id="IPR011011">
    <property type="entry name" value="Znf_FYVE_PHD"/>
</dbReference>
<dbReference type="PANTHER" id="PTHR24120:SF4">
    <property type="entry name" value="GH07239P"/>
    <property type="match status" value="1"/>
</dbReference>
<feature type="compositionally biased region" description="Acidic residues" evidence="6">
    <location>
        <begin position="36"/>
        <end position="48"/>
    </location>
</feature>
<dbReference type="STRING" id="1858805.M5G8J3"/>
<dbReference type="GO" id="GO:0008270">
    <property type="term" value="F:zinc ion binding"/>
    <property type="evidence" value="ECO:0007669"/>
    <property type="project" value="UniProtKB-KW"/>
</dbReference>
<sequence length="965" mass="106200">MNNARPRPIGDDDEDSDEEFVYPGGPQSETPSAAELPDEEDEDSDEEFVYPRPSEKHDPPATVSSPVEEPSTVLLECLAAAAASGDLTTLQKVCAAAYEDGKNENFSPFALANDAAPRTGLTALHAAASRGRLEIVRWRKLFIIEECGAMVDFEDKEGETALHKAALNGHFSVVIYLISNMKSPADAHAQDADGWTALHNACSKGYLDIVRWLCEQGGAADVVSDDDSRVRGVDRKSKGGWTPLMNAASKGHLPVVLYLVTKQAANPLIRNNWGETAYDAAAAVFEVWICEILQKAEAERWQGSSSPCDPIAVHTTIPLIIYENQRLDTRLKTLAVNGGRPKFSPSGLGKKGRRAPFELTVYPPDGAPERIPAWRSDVQLPLLDDPFNLKRVNAKGDAATPREGSERSFFWLSDWTLDLTHPKCDAIEGWQYARHLEDPDDQWTSETPNQLERLLSGSGAMTAGLIGPSTPRANGLDAAASVWCRRRRWVRVMRRRLDIPPLPYLEPDGIMYLLQPDGSLTPYLSEYDDAAGGSEGGQELGSMPQTFLSSAQDYVSRARYLAGSQHARSYGVEFDAYSLRTPIEEPVERSAADVRRSIGKLQRAVSELRTGMLNDDDAPRKAEADALLNRYSRELDRIRLQAGAERMFTVGEDDEQDDDDDDDESFHYPVRRSSPAPTQSTARPPSVHSHPASVDYFNLRASTSSSRTAANLTPDLSQAPEFRVPTHEAPQKVVTPRWTAPLPHSLQPTWEPDSDVIECRNCHRRFGFLLRKHHCRRCGHIFCDRCSSHRFPLYPADVVLDPGMAYPVLPEMMHRVCQSCYEELTATASIPGQLRGGLNGIVVDPERLAPPGTSRDSSSVISDLTECPVCGQNLADLGSPMDQEIHVKNCLEGNSSGGVQNSARYLVYRLPADSSLIGSECELLFTLSLIGSAVARLSCLCTFHNGCLSAWLQRGRACPVHARDT</sequence>
<dbReference type="Gene3D" id="3.30.40.10">
    <property type="entry name" value="Zinc/RING finger domain, C3HC4 (zinc finger)"/>
    <property type="match status" value="2"/>
</dbReference>
<dbReference type="Proteomes" id="UP000030653">
    <property type="component" value="Unassembled WGS sequence"/>
</dbReference>
<dbReference type="PROSITE" id="PS50178">
    <property type="entry name" value="ZF_FYVE"/>
    <property type="match status" value="1"/>
</dbReference>
<feature type="domain" description="FYVE-type" evidence="7">
    <location>
        <begin position="753"/>
        <end position="825"/>
    </location>
</feature>
<dbReference type="Pfam" id="PF00023">
    <property type="entry name" value="Ank"/>
    <property type="match status" value="1"/>
</dbReference>
<dbReference type="SMART" id="SM00064">
    <property type="entry name" value="FYVE"/>
    <property type="match status" value="1"/>
</dbReference>
<accession>M5G8J3</accession>
<keyword evidence="2 5" id="KW-0863">Zinc-finger</keyword>
<evidence type="ECO:0000313" key="8">
    <source>
        <dbReference type="EMBL" id="EJU06536.1"/>
    </source>
</evidence>
<keyword evidence="9" id="KW-1185">Reference proteome</keyword>
<dbReference type="OrthoDB" id="10057496at2759"/>
<evidence type="ECO:0000256" key="1">
    <source>
        <dbReference type="ARBA" id="ARBA00022723"/>
    </source>
</evidence>
<evidence type="ECO:0000256" key="2">
    <source>
        <dbReference type="ARBA" id="ARBA00022771"/>
    </source>
</evidence>
<dbReference type="Pfam" id="PF01363">
    <property type="entry name" value="FYVE"/>
    <property type="match status" value="1"/>
</dbReference>
<dbReference type="InterPro" id="IPR013083">
    <property type="entry name" value="Znf_RING/FYVE/PHD"/>
</dbReference>
<keyword evidence="1" id="KW-0479">Metal-binding</keyword>
<keyword evidence="3" id="KW-0862">Zinc</keyword>
<dbReference type="PROSITE" id="PS50297">
    <property type="entry name" value="ANK_REP_REGION"/>
    <property type="match status" value="2"/>
</dbReference>
<feature type="compositionally biased region" description="Acidic residues" evidence="6">
    <location>
        <begin position="651"/>
        <end position="664"/>
    </location>
</feature>
<dbReference type="SUPFAM" id="SSF57903">
    <property type="entry name" value="FYVE/PHD zinc finger"/>
    <property type="match status" value="1"/>
</dbReference>